<feature type="non-terminal residue" evidence="8">
    <location>
        <position position="1"/>
    </location>
</feature>
<feature type="compositionally biased region" description="Acidic residues" evidence="1">
    <location>
        <begin position="732"/>
        <end position="745"/>
    </location>
</feature>
<feature type="compositionally biased region" description="Acidic residues" evidence="1">
    <location>
        <begin position="752"/>
        <end position="765"/>
    </location>
</feature>
<feature type="domain" description="Duffy-binding-like" evidence="7">
    <location>
        <begin position="1147"/>
        <end position="1290"/>
    </location>
</feature>
<dbReference type="Pfam" id="PF03011">
    <property type="entry name" value="PFEMP"/>
    <property type="match status" value="2"/>
</dbReference>
<sequence length="1747" mass="198551">VHDETVKKVADQYREKLKGDLKKATFDRSQSGQQTENDPCKLLYQYHTDVKNSGEKEYPCAKRSDVRFSYTEGAQCHSKKIKGSENNTAGACAPYRRLHLCDYNLENINDYENITNDTLLADVCLAAKHEGQSIAGQHGKYHTDSSGSTICTVLARSFADIGDIIRGKDLYIRNKKKDKLEDNLKEIFKKIYKDVTNGKNWQTLKDRYENDTTDYFQLREDWWNANRETVWEALTCEVGSGTYFHATCSDLNESLSQATKQCRCGDGDVNIVPTYFDYVPQYLRWFEEWAEDFCRKRKKKIENAIKNCRGENGNDRYCDLNGYDCEKTAKGENKLFPDSECKKCSVACNPFVPWIDNQQKEFEKQKGKYTKEINKTHDTTLRVGATTINNLYIKEFYKILKEDYGDVEKFLKKLSKEGICQSAPHVGNETADNVDFNNEVNTTFYRTKYCRACPLCGVNGPKGNWTDKKDSECVEVEQKKTYPDSNTTKIPKLPTDKGKTDVLKKYKKFCENSENNKQINKDVWQCHYEKTDNSDNCILGKWEDFTGKEDIRSYYSFFYDSFTEMLKDSIDWRERLKKCLQNDNKDCISTCNSNCECYRLWVEEKKKEFEGIKAHFGKQGDLLKDIQNADPNVILIPTLSDYFQEDMEEAHGDEKAIKRIKELRKKHEAELENPLKKKTIIEYMFEDDLKDANRCKETHTNPCPPKPQQPAEGGARSSPATPSRADDTSHENEEDDEDEEEEDDNGDHQQQQEEEPEETAEDVVEETVVTPKEEGKAPTTQDGVKPCDTVETLFNDTSKFKDVACNQKYGYPQRHWGWKCVPTTSGESGDATRKRREAPGDKTTPSSDSNQGSICVPPRRRRLYVTPLTKLTGGDKDTQASQSQAIESPLDSTSPTSSGSQSDPLLTAFVESAAVETFFLWHRYKEENKPQAPQDGSQLLQTTLPSGSSLPSESDEDPQNKLKSGTIPLPFLRQMFYTLGDYRDICIGVKEDVADALEKSVYKDSSGEEKSNNITMKQISEKIKEMLKKQSVEQPPGQQSNSGNDPASWWKLHAPSIWNGMICALTYDTDSGAKGQSAKIEQNTQLKKALWDDTNNKPKPPQYEYNSVKLDDTSGAMHTTQNPTSGENTPTLTQFVKIPTYFRWLHEWGSDFCGKRARMLGKIKVDCMDDNKQKYSGDGEECKIEDISKKGLFAELDKPSCGKPCSSYRKWIERKKYEFKKQESAYTGQKDKYKTENKGGGNGFCGTPETTCDTAKEFLQKLGPCKTNNGTENGKDILDFDVNGETFKYEKYCGTCPEFKINCKSGNCGVSGLNGKCNGKNETVISATDIKDDKNGNENINMLVSDNSGNEFTGDDLKDCIKASIFKGIRKDEWKCRNVCGLDVCTLKKKNNNDIDEKNIILINALVKRWVEYFFEDYNRIQKKLRPCIENGNGYKCIKHCVDTWITEKRKEWKNINDTYLEQYKNAGGNTLTNFLEQFEQRTEFKNAIKPCTKFDYFERSSHCNGAASSGNAKEDEKEDIVLCLLTKLGKEAEQCKDKPPNCDNSSNSDETPTLPEDEEEEDYENENEQKVAQQAPTFCDIKDEKQKEEVGTCGGDEEKKKVEDSVTEQKEEEAAGGPPAPPPPPPAAPPSTPDPQKPQPPPQLLDDPLLKTALMSSTIMWSIGIGFATFTYFYLKKKTKASVDLLRVLDIHKSDYDIPTKLSPNRYIPYTSGKYRGKRYIYLEGDSGTDSGYTDHYSDITSSSES</sequence>
<dbReference type="Pfam" id="PF05424">
    <property type="entry name" value="Duffy_binding"/>
    <property type="match status" value="2"/>
</dbReference>
<dbReference type="InterPro" id="IPR054595">
    <property type="entry name" value="DBL_C"/>
</dbReference>
<feature type="domain" description="Duffy-binding-like" evidence="3">
    <location>
        <begin position="557"/>
        <end position="702"/>
    </location>
</feature>
<keyword evidence="2" id="KW-0812">Transmembrane</keyword>
<keyword evidence="2" id="KW-0472">Membrane</keyword>
<dbReference type="InterPro" id="IPR004258">
    <property type="entry name" value="DBL"/>
</dbReference>
<evidence type="ECO:0000259" key="3">
    <source>
        <dbReference type="Pfam" id="PF03011"/>
    </source>
</evidence>
<feature type="transmembrane region" description="Helical" evidence="2">
    <location>
        <begin position="1654"/>
        <end position="1676"/>
    </location>
</feature>
<evidence type="ECO:0000313" key="8">
    <source>
        <dbReference type="EMBL" id="ETW55289.1"/>
    </source>
</evidence>
<dbReference type="Gene3D" id="1.20.1310.20">
    <property type="entry name" value="Duffy-antigen binding domain"/>
    <property type="match status" value="2"/>
</dbReference>
<dbReference type="FunFam" id="1.20.58.830:FF:000003">
    <property type="entry name" value="Erythrocyte membrane protein 1, PfEMP1"/>
    <property type="match status" value="1"/>
</dbReference>
<evidence type="ECO:0000256" key="2">
    <source>
        <dbReference type="SAM" id="Phobius"/>
    </source>
</evidence>
<reference evidence="8 9" key="2">
    <citation type="submission" date="2013-02" db="EMBL/GenBank/DDBJ databases">
        <title>The Genome Sequence of Plasmodium falciparum Palo Alto/Uganda.</title>
        <authorList>
            <consortium name="The Broad Institute Genome Sequencing Platform"/>
            <consortium name="The Broad Institute Genome Sequencing Center for Infectious Disease"/>
            <person name="Neafsey D."/>
            <person name="Cheeseman I."/>
            <person name="Volkman S."/>
            <person name="Adams J."/>
            <person name="Walker B."/>
            <person name="Young S.K."/>
            <person name="Zeng Q."/>
            <person name="Gargeya S."/>
            <person name="Fitzgerald M."/>
            <person name="Haas B."/>
            <person name="Abouelleil A."/>
            <person name="Alvarado L."/>
            <person name="Arachchi H.M."/>
            <person name="Berlin A.M."/>
            <person name="Chapman S.B."/>
            <person name="Dewar J."/>
            <person name="Goldberg J."/>
            <person name="Griggs A."/>
            <person name="Gujja S."/>
            <person name="Hansen M."/>
            <person name="Howarth C."/>
            <person name="Imamovic A."/>
            <person name="Larimer J."/>
            <person name="McCowan C."/>
            <person name="Murphy C."/>
            <person name="Neiman D."/>
            <person name="Pearson M."/>
            <person name="Priest M."/>
            <person name="Roberts A."/>
            <person name="Saif S."/>
            <person name="Shea T."/>
            <person name="Sisk P."/>
            <person name="Sykes S."/>
            <person name="Wortman J."/>
            <person name="Nusbaum C."/>
            <person name="Birren B."/>
        </authorList>
    </citation>
    <scope>NUCLEOTIDE SEQUENCE [LARGE SCALE GENOMIC DNA]</scope>
    <source>
        <strain evidence="8 9">Palo Alto/Uganda</strain>
    </source>
</reference>
<feature type="compositionally biased region" description="Acidic residues" evidence="1">
    <location>
        <begin position="1556"/>
        <end position="1567"/>
    </location>
</feature>
<evidence type="ECO:0000259" key="4">
    <source>
        <dbReference type="Pfam" id="PF05424"/>
    </source>
</evidence>
<keyword evidence="2" id="KW-1133">Transmembrane helix</keyword>
<evidence type="ECO:0000313" key="9">
    <source>
        <dbReference type="Proteomes" id="UP000019103"/>
    </source>
</evidence>
<evidence type="ECO:0000259" key="5">
    <source>
        <dbReference type="Pfam" id="PF15445"/>
    </source>
</evidence>
<dbReference type="Pfam" id="PF18562">
    <property type="entry name" value="CIDR1_gamma"/>
    <property type="match status" value="1"/>
</dbReference>
<name>W4IZP4_PLAFP</name>
<feature type="compositionally biased region" description="Basic and acidic residues" evidence="1">
    <location>
        <begin position="1581"/>
        <end position="1614"/>
    </location>
</feature>
<feature type="region of interest" description="Disordered" evidence="1">
    <location>
        <begin position="815"/>
        <end position="903"/>
    </location>
</feature>
<dbReference type="InterPro" id="IPR042202">
    <property type="entry name" value="Duffy-ag-bd_sf"/>
</dbReference>
<feature type="region of interest" description="Disordered" evidence="1">
    <location>
        <begin position="1535"/>
        <end position="1648"/>
    </location>
</feature>
<proteinExistence type="predicted"/>
<feature type="compositionally biased region" description="Polar residues" evidence="1">
    <location>
        <begin position="843"/>
        <end position="853"/>
    </location>
</feature>
<dbReference type="Gene3D" id="1.20.58.1930">
    <property type="match status" value="2"/>
</dbReference>
<reference evidence="8 9" key="1">
    <citation type="submission" date="2013-02" db="EMBL/GenBank/DDBJ databases">
        <title>The Genome Annotation of Plasmodium falciparum Palo Alto/Uganda.</title>
        <authorList>
            <consortium name="The Broad Institute Genome Sequencing Platform"/>
            <consortium name="The Broad Institute Genome Sequencing Center for Infectious Disease"/>
            <person name="Neafsey D."/>
            <person name="Hoffman S."/>
            <person name="Volkman S."/>
            <person name="Rosenthal P."/>
            <person name="Walker B."/>
            <person name="Young S.K."/>
            <person name="Zeng Q."/>
            <person name="Gargeya S."/>
            <person name="Fitzgerald M."/>
            <person name="Haas B."/>
            <person name="Abouelleil A."/>
            <person name="Allen A.W."/>
            <person name="Alvarado L."/>
            <person name="Arachchi H.M."/>
            <person name="Berlin A.M."/>
            <person name="Chapman S.B."/>
            <person name="Gainer-Dewar J."/>
            <person name="Goldberg J."/>
            <person name="Griggs A."/>
            <person name="Gujja S."/>
            <person name="Hansen M."/>
            <person name="Howarth C."/>
            <person name="Imamovic A."/>
            <person name="Ireland A."/>
            <person name="Larimer J."/>
            <person name="McCowan C."/>
            <person name="Murphy C."/>
            <person name="Pearson M."/>
            <person name="Poon T.W."/>
            <person name="Priest M."/>
            <person name="Roberts A."/>
            <person name="Saif S."/>
            <person name="Shea T."/>
            <person name="Sisk P."/>
            <person name="Sykes S."/>
            <person name="Wortman J."/>
            <person name="Nusbaum C."/>
            <person name="Birren B."/>
        </authorList>
    </citation>
    <scope>NUCLEOTIDE SEQUENCE [LARGE SCALE GENOMIC DNA]</scope>
    <source>
        <strain evidence="8 9">Palo Alto/Uganda</strain>
    </source>
</reference>
<feature type="region of interest" description="Disordered" evidence="1">
    <location>
        <begin position="1028"/>
        <end position="1048"/>
    </location>
</feature>
<evidence type="ECO:0000259" key="6">
    <source>
        <dbReference type="Pfam" id="PF18562"/>
    </source>
</evidence>
<dbReference type="GO" id="GO:0016020">
    <property type="term" value="C:membrane"/>
    <property type="evidence" value="ECO:0007669"/>
    <property type="project" value="InterPro"/>
</dbReference>
<feature type="domain" description="Duffy-binding-like" evidence="3">
    <location>
        <begin position="1406"/>
        <end position="1541"/>
    </location>
</feature>
<feature type="compositionally biased region" description="Pro residues" evidence="1">
    <location>
        <begin position="1619"/>
        <end position="1644"/>
    </location>
</feature>
<dbReference type="EMBL" id="KI927376">
    <property type="protein sequence ID" value="ETW55289.1"/>
    <property type="molecule type" value="Genomic_DNA"/>
</dbReference>
<dbReference type="FunFam" id="1.20.1310.20:FF:000001">
    <property type="entry name" value="Erythrocyte membrane protein 1, PfEMP1"/>
    <property type="match status" value="1"/>
</dbReference>
<feature type="domain" description="Duffy-antigen binding" evidence="4">
    <location>
        <begin position="90"/>
        <end position="284"/>
    </location>
</feature>
<feature type="domain" description="Duffy-antigen binding" evidence="4">
    <location>
        <begin position="854"/>
        <end position="1084"/>
    </location>
</feature>
<feature type="compositionally biased region" description="Polar residues" evidence="1">
    <location>
        <begin position="1032"/>
        <end position="1045"/>
    </location>
</feature>
<feature type="domain" description="Plasmodium falciparum erythrocyte membrane protein 1 acidic terminal segment" evidence="5">
    <location>
        <begin position="1659"/>
        <end position="1747"/>
    </location>
</feature>
<dbReference type="SUPFAM" id="SSF140924">
    <property type="entry name" value="Duffy binding domain-like"/>
    <property type="match status" value="4"/>
</dbReference>
<feature type="domain" description="Duffy-binding-like" evidence="7">
    <location>
        <begin position="288"/>
        <end position="448"/>
    </location>
</feature>
<accession>W4IZP4</accession>
<evidence type="ECO:0008006" key="10">
    <source>
        <dbReference type="Google" id="ProtNLM"/>
    </source>
</evidence>
<feature type="region of interest" description="Disordered" evidence="1">
    <location>
        <begin position="928"/>
        <end position="965"/>
    </location>
</feature>
<dbReference type="Pfam" id="PF15445">
    <property type="entry name" value="ATS"/>
    <property type="match status" value="1"/>
</dbReference>
<dbReference type="OMA" id="FERSSHC"/>
<dbReference type="InterPro" id="IPR029211">
    <property type="entry name" value="PfEMP1_ATS"/>
</dbReference>
<dbReference type="InterPro" id="IPR041480">
    <property type="entry name" value="CIDR1_gamma"/>
</dbReference>
<feature type="compositionally biased region" description="Polar residues" evidence="1">
    <location>
        <begin position="1543"/>
        <end position="1552"/>
    </location>
</feature>
<feature type="compositionally biased region" description="Low complexity" evidence="1">
    <location>
        <begin position="888"/>
        <end position="903"/>
    </location>
</feature>
<feature type="domain" description="Cysteine-rich interdomain region 1 gamma" evidence="6">
    <location>
        <begin position="1337"/>
        <end position="1389"/>
    </location>
</feature>
<dbReference type="GO" id="GO:0046789">
    <property type="term" value="F:host cell surface receptor binding"/>
    <property type="evidence" value="ECO:0007669"/>
    <property type="project" value="InterPro"/>
</dbReference>
<dbReference type="Pfam" id="PF22672">
    <property type="entry name" value="DBL_C"/>
    <property type="match status" value="2"/>
</dbReference>
<evidence type="ECO:0000256" key="1">
    <source>
        <dbReference type="SAM" id="MobiDB-lite"/>
    </source>
</evidence>
<dbReference type="Gene3D" id="1.20.58.830">
    <property type="match status" value="2"/>
</dbReference>
<evidence type="ECO:0000259" key="7">
    <source>
        <dbReference type="Pfam" id="PF22672"/>
    </source>
</evidence>
<gene>
    <name evidence="8" type="ORF">PFUGPA_02723</name>
</gene>
<dbReference type="InterPro" id="IPR008602">
    <property type="entry name" value="Duffy-antigen-binding"/>
</dbReference>
<dbReference type="FunFam" id="1.20.58.1930:FF:000001">
    <property type="entry name" value="Erythrocyte membrane protein 1, PfEMP1"/>
    <property type="match status" value="1"/>
</dbReference>
<organism evidence="8 9">
    <name type="scientific">Plasmodium falciparum (isolate Palo Alto / Uganda)</name>
    <dbReference type="NCBI Taxonomy" id="57270"/>
    <lineage>
        <taxon>Eukaryota</taxon>
        <taxon>Sar</taxon>
        <taxon>Alveolata</taxon>
        <taxon>Apicomplexa</taxon>
        <taxon>Aconoidasida</taxon>
        <taxon>Haemosporida</taxon>
        <taxon>Plasmodiidae</taxon>
        <taxon>Plasmodium</taxon>
        <taxon>Plasmodium (Laverania)</taxon>
    </lineage>
</organism>
<protein>
    <recommendedName>
        <fullName evidence="10">EMP1 protein</fullName>
    </recommendedName>
</protein>
<dbReference type="Proteomes" id="UP000019103">
    <property type="component" value="Unassembled WGS sequence"/>
</dbReference>
<feature type="region of interest" description="Disordered" evidence="1">
    <location>
        <begin position="695"/>
        <end position="787"/>
    </location>
</feature>
<feature type="non-terminal residue" evidence="8">
    <location>
        <position position="1747"/>
    </location>
</feature>
<feature type="compositionally biased region" description="Polar residues" evidence="1">
    <location>
        <begin position="934"/>
        <end position="952"/>
    </location>
</feature>